<protein>
    <recommendedName>
        <fullName evidence="4">FHA domain-containing protein</fullName>
    </recommendedName>
</protein>
<feature type="compositionally biased region" description="Polar residues" evidence="1">
    <location>
        <begin position="85"/>
        <end position="94"/>
    </location>
</feature>
<accession>A0A813MDB5</accession>
<name>A0A813MDB5_9BILA</name>
<evidence type="ECO:0000313" key="2">
    <source>
        <dbReference type="EMBL" id="CAF0719821.1"/>
    </source>
</evidence>
<dbReference type="PANTHER" id="PTHR12156">
    <property type="entry name" value="PLECKSTRIN HOMOLOGY-LIKE DOMAIN, FAMILY B, MEMBER 3"/>
    <property type="match status" value="1"/>
</dbReference>
<dbReference type="AlphaFoldDB" id="A0A813MDB5"/>
<dbReference type="InterPro" id="IPR052212">
    <property type="entry name" value="PH-like_domain"/>
</dbReference>
<comment type="caution">
    <text evidence="2">The sequence shown here is derived from an EMBL/GenBank/DDBJ whole genome shotgun (WGS) entry which is preliminary data.</text>
</comment>
<reference evidence="2" key="1">
    <citation type="submission" date="2021-02" db="EMBL/GenBank/DDBJ databases">
        <authorList>
            <person name="Nowell W R."/>
        </authorList>
    </citation>
    <scope>NUCLEOTIDE SEQUENCE</scope>
    <source>
        <strain evidence="2">Ploen Becks lab</strain>
    </source>
</reference>
<keyword evidence="3" id="KW-1185">Reference proteome</keyword>
<evidence type="ECO:0008006" key="4">
    <source>
        <dbReference type="Google" id="ProtNLM"/>
    </source>
</evidence>
<evidence type="ECO:0000313" key="3">
    <source>
        <dbReference type="Proteomes" id="UP000663879"/>
    </source>
</evidence>
<proteinExistence type="predicted"/>
<gene>
    <name evidence="2" type="ORF">OXX778_LOCUS2070</name>
</gene>
<feature type="compositionally biased region" description="Polar residues" evidence="1">
    <location>
        <begin position="27"/>
        <end position="38"/>
    </location>
</feature>
<dbReference type="OrthoDB" id="6020705at2759"/>
<dbReference type="Proteomes" id="UP000663879">
    <property type="component" value="Unassembled WGS sequence"/>
</dbReference>
<evidence type="ECO:0000256" key="1">
    <source>
        <dbReference type="SAM" id="MobiDB-lite"/>
    </source>
</evidence>
<organism evidence="2 3">
    <name type="scientific">Brachionus calyciflorus</name>
    <dbReference type="NCBI Taxonomy" id="104777"/>
    <lineage>
        <taxon>Eukaryota</taxon>
        <taxon>Metazoa</taxon>
        <taxon>Spiralia</taxon>
        <taxon>Gnathifera</taxon>
        <taxon>Rotifera</taxon>
        <taxon>Eurotatoria</taxon>
        <taxon>Monogononta</taxon>
        <taxon>Pseudotrocha</taxon>
        <taxon>Ploima</taxon>
        <taxon>Brachionidae</taxon>
        <taxon>Brachionus</taxon>
    </lineage>
</organism>
<dbReference type="PANTHER" id="PTHR12156:SF22">
    <property type="entry name" value="PLECKSTRIN HOMOLOGY-LIKE DOMAIN FAMILY B MEMBER 3"/>
    <property type="match status" value="1"/>
</dbReference>
<dbReference type="EMBL" id="CAJNOC010000150">
    <property type="protein sequence ID" value="CAF0719821.1"/>
    <property type="molecule type" value="Genomic_DNA"/>
</dbReference>
<sequence>MVNSKSELTNLESFKFNSKRSSLRNFKNWSPFTDNSENNDTKKSEKDDYLTNKTGIVRRMANSISSQLLNKSNIERPKSNILPRSRNSFSASTKTDNKDEILYSTIKPKIKISKPNEANESNLYLKETVQGINVQLKEPHLICVSTDAKNQLNKTSIKIYPLKIGKTTIGSCSKNDFVIKGPGIEPEHCFIENNLKFKSSENLAIKYPSSNNYRRSLTSIFRRNKTKDSINSNNLITLNPISKLCALDGVLIESPCVLTSGSLICLGESEYFRFNNPISENNLNDRKEQKFIADDRNFKSEKIHSIQNSASGQEKLTQLNSKNIDKLKEIKKEKMLSNQEQESQIIGLETLKSDCDPMDKDLDSKDNDDKKLSKVRFNLPEKKTLAKNNESNLAEDKKKNLNKFGTEIDSIELELINYLNKSKLNEGLVRKSIWIPGYGLVNFF</sequence>
<feature type="region of interest" description="Disordered" evidence="1">
    <location>
        <begin position="27"/>
        <end position="47"/>
    </location>
</feature>
<feature type="region of interest" description="Disordered" evidence="1">
    <location>
        <begin position="70"/>
        <end position="94"/>
    </location>
</feature>
<dbReference type="InterPro" id="IPR008984">
    <property type="entry name" value="SMAD_FHA_dom_sf"/>
</dbReference>
<dbReference type="SUPFAM" id="SSF49879">
    <property type="entry name" value="SMAD/FHA domain"/>
    <property type="match status" value="1"/>
</dbReference>
<dbReference type="Gene3D" id="2.60.200.20">
    <property type="match status" value="1"/>
</dbReference>